<keyword evidence="5" id="KW-0057">Aromatic amino acid biosynthesis</keyword>
<feature type="domain" description="Quinate/shikimate 5-dehydrogenase/glutamyl-tRNA reductase" evidence="7">
    <location>
        <begin position="341"/>
        <end position="415"/>
    </location>
</feature>
<comment type="catalytic activity">
    <reaction evidence="6">
        <text>shikimate + NADP(+) = 3-dehydroshikimate + NADPH + H(+)</text>
        <dbReference type="Rhea" id="RHEA:17737"/>
        <dbReference type="ChEBI" id="CHEBI:15378"/>
        <dbReference type="ChEBI" id="CHEBI:16630"/>
        <dbReference type="ChEBI" id="CHEBI:36208"/>
        <dbReference type="ChEBI" id="CHEBI:57783"/>
        <dbReference type="ChEBI" id="CHEBI:58349"/>
        <dbReference type="EC" id="1.1.1.25"/>
    </reaction>
</comment>
<dbReference type="Pfam" id="PF01488">
    <property type="entry name" value="Shikimate_DH"/>
    <property type="match status" value="1"/>
</dbReference>
<dbReference type="GO" id="GO:0004764">
    <property type="term" value="F:shikimate 3-dehydrogenase (NADP+) activity"/>
    <property type="evidence" value="ECO:0007669"/>
    <property type="project" value="UniProtKB-EC"/>
</dbReference>
<dbReference type="GO" id="GO:0003855">
    <property type="term" value="F:3-dehydroquinate dehydratase activity"/>
    <property type="evidence" value="ECO:0007669"/>
    <property type="project" value="InterPro"/>
</dbReference>
<dbReference type="AlphaFoldDB" id="A0A841RE12"/>
<dbReference type="EMBL" id="JACHGJ010000007">
    <property type="protein sequence ID" value="MBB6481621.1"/>
    <property type="molecule type" value="Genomic_DNA"/>
</dbReference>
<keyword evidence="4 9" id="KW-0560">Oxidoreductase</keyword>
<dbReference type="SUPFAM" id="SSF51735">
    <property type="entry name" value="NAD(P)-binding Rossmann-fold domains"/>
    <property type="match status" value="1"/>
</dbReference>
<evidence type="ECO:0000256" key="5">
    <source>
        <dbReference type="ARBA" id="ARBA00023141"/>
    </source>
</evidence>
<evidence type="ECO:0000256" key="2">
    <source>
        <dbReference type="ARBA" id="ARBA00012962"/>
    </source>
</evidence>
<evidence type="ECO:0000256" key="3">
    <source>
        <dbReference type="ARBA" id="ARBA00022857"/>
    </source>
</evidence>
<dbReference type="PANTHER" id="PTHR21089">
    <property type="entry name" value="SHIKIMATE DEHYDROGENASE"/>
    <property type="match status" value="1"/>
</dbReference>
<dbReference type="Proteomes" id="UP000587760">
    <property type="component" value="Unassembled WGS sequence"/>
</dbReference>
<dbReference type="Gene3D" id="3.40.50.10860">
    <property type="entry name" value="Leucine Dehydrogenase, chain A, domain 1"/>
    <property type="match status" value="1"/>
</dbReference>
<evidence type="ECO:0000256" key="6">
    <source>
        <dbReference type="ARBA" id="ARBA00049442"/>
    </source>
</evidence>
<dbReference type="GO" id="GO:0019632">
    <property type="term" value="P:shikimate metabolic process"/>
    <property type="evidence" value="ECO:0007669"/>
    <property type="project" value="TreeGrafter"/>
</dbReference>
<dbReference type="SUPFAM" id="SSF51569">
    <property type="entry name" value="Aldolase"/>
    <property type="match status" value="1"/>
</dbReference>
<dbReference type="CDD" id="cd01065">
    <property type="entry name" value="NAD_bind_Shikimate_DH"/>
    <property type="match status" value="1"/>
</dbReference>
<evidence type="ECO:0000256" key="1">
    <source>
        <dbReference type="ARBA" id="ARBA00004871"/>
    </source>
</evidence>
<dbReference type="CDD" id="cd00502">
    <property type="entry name" value="DHQase_I"/>
    <property type="match status" value="1"/>
</dbReference>
<organism evidence="9 10">
    <name type="scientific">Spirochaeta isovalerica</name>
    <dbReference type="NCBI Taxonomy" id="150"/>
    <lineage>
        <taxon>Bacteria</taxon>
        <taxon>Pseudomonadati</taxon>
        <taxon>Spirochaetota</taxon>
        <taxon>Spirochaetia</taxon>
        <taxon>Spirochaetales</taxon>
        <taxon>Spirochaetaceae</taxon>
        <taxon>Spirochaeta</taxon>
    </lineage>
</organism>
<proteinExistence type="predicted"/>
<dbReference type="GO" id="GO:0009423">
    <property type="term" value="P:chorismate biosynthetic process"/>
    <property type="evidence" value="ECO:0007669"/>
    <property type="project" value="UniProtKB-UniPathway"/>
</dbReference>
<dbReference type="InterPro" id="IPR001381">
    <property type="entry name" value="DHquinase_I"/>
</dbReference>
<accession>A0A841RE12</accession>
<gene>
    <name evidence="9" type="ORF">HNR50_003301</name>
</gene>
<dbReference type="InterPro" id="IPR036291">
    <property type="entry name" value="NAD(P)-bd_dom_sf"/>
</dbReference>
<comment type="caution">
    <text evidence="9">The sequence shown here is derived from an EMBL/GenBank/DDBJ whole genome shotgun (WGS) entry which is preliminary data.</text>
</comment>
<dbReference type="GO" id="GO:0009073">
    <property type="term" value="P:aromatic amino acid family biosynthetic process"/>
    <property type="evidence" value="ECO:0007669"/>
    <property type="project" value="UniProtKB-KW"/>
</dbReference>
<feature type="domain" description="Shikimate dehydrogenase substrate binding N-terminal" evidence="8">
    <location>
        <begin position="231"/>
        <end position="311"/>
    </location>
</feature>
<dbReference type="Gene3D" id="3.20.20.70">
    <property type="entry name" value="Aldolase class I"/>
    <property type="match status" value="1"/>
</dbReference>
<dbReference type="SUPFAM" id="SSF53223">
    <property type="entry name" value="Aminoacid dehydrogenase-like, N-terminal domain"/>
    <property type="match status" value="1"/>
</dbReference>
<evidence type="ECO:0000259" key="7">
    <source>
        <dbReference type="Pfam" id="PF01488"/>
    </source>
</evidence>
<keyword evidence="9" id="KW-0456">Lyase</keyword>
<dbReference type="InterPro" id="IPR006151">
    <property type="entry name" value="Shikm_DH/Glu-tRNA_Rdtase"/>
</dbReference>
<evidence type="ECO:0000313" key="10">
    <source>
        <dbReference type="Proteomes" id="UP000587760"/>
    </source>
</evidence>
<dbReference type="PANTHER" id="PTHR21089:SF1">
    <property type="entry name" value="BIFUNCTIONAL 3-DEHYDROQUINATE DEHYDRATASE_SHIKIMATE DEHYDROGENASE, CHLOROPLASTIC"/>
    <property type="match status" value="1"/>
</dbReference>
<keyword evidence="5" id="KW-0028">Amino-acid biosynthesis</keyword>
<dbReference type="UniPathway" id="UPA00053">
    <property type="reaction ID" value="UER00087"/>
</dbReference>
<name>A0A841RE12_9SPIO</name>
<sequence length="484" mass="52793">MAKICLVLTAPTMEENRRILERNLSLVDMVELRTDLLEESQYSLVPSFPGQSGVPVVLTCRKNCDGGNWTGAEEERMALLELWLDGGFAFIDIEMDVEPGPLSGKAAAMNTEIIRSFHDFDGVPEDLVETMNRFDGVMAKGAVYPRSSEDLFRLIEAAQQLKKERKSPFILLGMGNFGFPTRILAEKIGSFLTFCSDSEAPSGAPGHCTALDLNSIYRFRKISGKTVINSIIGNPVSQSRSPHLHNGWYEKEGLDAVYVPFLTDSPQWFMKTAELLEINGSSVTVPFKSDIIPLVDTTDKAVDAIGASNTIYRDGSGQWSATNTDAYGLIKPLLDTLGIADLKGRKAAVIGAGGAARAAVFALQDKGAQVAVFNRTLSRAEDLADQFGCVAYGLGPEYAAALREYSSIIVQTSSAGMPPLEDVDPVAFYSFDGTEVVYDIIYKPEVTRMMARAKEAGCRVLGGFTMLEEQAVLQFEIFHDGKLK</sequence>
<keyword evidence="3" id="KW-0521">NADP</keyword>
<dbReference type="Pfam" id="PF08501">
    <property type="entry name" value="Shikimate_dh_N"/>
    <property type="match status" value="1"/>
</dbReference>
<dbReference type="InterPro" id="IPR022893">
    <property type="entry name" value="Shikimate_DH_fam"/>
</dbReference>
<dbReference type="EC" id="1.1.1.25" evidence="2"/>
<dbReference type="InterPro" id="IPR046346">
    <property type="entry name" value="Aminoacid_DH-like_N_sf"/>
</dbReference>
<reference evidence="9 10" key="1">
    <citation type="submission" date="2020-08" db="EMBL/GenBank/DDBJ databases">
        <title>Genomic Encyclopedia of Type Strains, Phase IV (KMG-IV): sequencing the most valuable type-strain genomes for metagenomic binning, comparative biology and taxonomic classification.</title>
        <authorList>
            <person name="Goeker M."/>
        </authorList>
    </citation>
    <scope>NUCLEOTIDE SEQUENCE [LARGE SCALE GENOMIC DNA]</scope>
    <source>
        <strain evidence="9 10">DSM 2461</strain>
    </source>
</reference>
<evidence type="ECO:0000256" key="4">
    <source>
        <dbReference type="ARBA" id="ARBA00023002"/>
    </source>
</evidence>
<dbReference type="Pfam" id="PF01487">
    <property type="entry name" value="DHquinase_I"/>
    <property type="match status" value="1"/>
</dbReference>
<dbReference type="InterPro" id="IPR013785">
    <property type="entry name" value="Aldolase_TIM"/>
</dbReference>
<dbReference type="RefSeq" id="WP_184747859.1">
    <property type="nucleotide sequence ID" value="NZ_JACHGJ010000007.1"/>
</dbReference>
<comment type="pathway">
    <text evidence="1">Metabolic intermediate biosynthesis; chorismate biosynthesis; chorismate from D-erythrose 4-phosphate and phosphoenolpyruvate: step 4/7.</text>
</comment>
<evidence type="ECO:0000259" key="8">
    <source>
        <dbReference type="Pfam" id="PF08501"/>
    </source>
</evidence>
<protein>
    <recommendedName>
        <fullName evidence="2">shikimate dehydrogenase (NADP(+))</fullName>
        <ecNumber evidence="2">1.1.1.25</ecNumber>
    </recommendedName>
</protein>
<dbReference type="Gene3D" id="3.40.50.720">
    <property type="entry name" value="NAD(P)-binding Rossmann-like Domain"/>
    <property type="match status" value="1"/>
</dbReference>
<evidence type="ECO:0000313" key="9">
    <source>
        <dbReference type="EMBL" id="MBB6481621.1"/>
    </source>
</evidence>
<dbReference type="InterPro" id="IPR013708">
    <property type="entry name" value="Shikimate_DH-bd_N"/>
</dbReference>
<keyword evidence="10" id="KW-1185">Reference proteome</keyword>